<dbReference type="RefSeq" id="WP_182816381.1">
    <property type="nucleotide sequence ID" value="NZ_AP022227.1"/>
</dbReference>
<name>A0A6S5TMZ9_PSEPU</name>
<protein>
    <recommendedName>
        <fullName evidence="4">Glucosyltransferase GtrII-like protein</fullName>
    </recommendedName>
</protein>
<dbReference type="Pfam" id="PF14264">
    <property type="entry name" value="Glucos_trans_II"/>
    <property type="match status" value="1"/>
</dbReference>
<keyword evidence="1" id="KW-0812">Transmembrane</keyword>
<keyword evidence="1" id="KW-0472">Membrane</keyword>
<dbReference type="AlphaFoldDB" id="A0A6S5TMZ9"/>
<sequence length="500" mass="54730">MSTLSAWDRHLSYRQVQLLCLLALGLHLIPLLLADYPYMDDSWRGHLAGNAWAVEGRVMNDLFYGALGFGDGAPNLFPLPLLLAGTAAALALARLVRHYFVAPTASAVLVVLPLWYQPFFLQNLSYQYDGPTMALALAACVLAITLEPGSWRQILCGALLVAVALAFYQISLNVFAGLCGVEVMRQVMLGKRCGQVWRHALGRLGQALGGCALYGLTAYQLMTPLRQGLLPVEGPWPFITVARLEVIGERVGLLFTPGTTWCCLVLIALAIVALARHLWRVLDGQGSVGARVGLCLALLVPIPVILLLIPGITLVFADFNDGARTLMGLGVLMLLVLLLAHEALSEIHPRLGWLLVIPLLCMLSFAFAYGRVLIVQKTLHQAVTFALAHDISAQPSLASARRYYVLGIDSGGQWLPAASGSFKAMPALRYVLNINYLLLPEMMPRVGLSNFGSHPPLDRRQVLARSPQPVVRGKFYDIHGVGDTVYVLMKKPRDPERYRW</sequence>
<evidence type="ECO:0000313" key="2">
    <source>
        <dbReference type="EMBL" id="BBT41920.1"/>
    </source>
</evidence>
<dbReference type="InterPro" id="IPR025686">
    <property type="entry name" value="Glucos_trans_II"/>
</dbReference>
<evidence type="ECO:0000256" key="1">
    <source>
        <dbReference type="SAM" id="Phobius"/>
    </source>
</evidence>
<keyword evidence="1" id="KW-1133">Transmembrane helix</keyword>
<feature type="transmembrane region" description="Helical" evidence="1">
    <location>
        <begin position="76"/>
        <end position="92"/>
    </location>
</feature>
<feature type="transmembrane region" description="Helical" evidence="1">
    <location>
        <begin position="291"/>
        <end position="316"/>
    </location>
</feature>
<organism evidence="2 3">
    <name type="scientific">Pseudomonas putida</name>
    <name type="common">Arthrobacter siderocapsulatus</name>
    <dbReference type="NCBI Taxonomy" id="303"/>
    <lineage>
        <taxon>Bacteria</taxon>
        <taxon>Pseudomonadati</taxon>
        <taxon>Pseudomonadota</taxon>
        <taxon>Gammaproteobacteria</taxon>
        <taxon>Pseudomonadales</taxon>
        <taxon>Pseudomonadaceae</taxon>
        <taxon>Pseudomonas</taxon>
    </lineage>
</organism>
<dbReference type="Proteomes" id="UP000515680">
    <property type="component" value="Chromosome"/>
</dbReference>
<gene>
    <name evidence="2" type="ORF">WP8W18C01_42610</name>
</gene>
<proteinExistence type="predicted"/>
<feature type="transmembrane region" description="Helical" evidence="1">
    <location>
        <begin position="258"/>
        <end position="279"/>
    </location>
</feature>
<dbReference type="EMBL" id="AP022227">
    <property type="protein sequence ID" value="BBT41920.1"/>
    <property type="molecule type" value="Genomic_DNA"/>
</dbReference>
<feature type="transmembrane region" description="Helical" evidence="1">
    <location>
        <begin position="322"/>
        <end position="339"/>
    </location>
</feature>
<feature type="transmembrane region" description="Helical" evidence="1">
    <location>
        <begin position="158"/>
        <end position="178"/>
    </location>
</feature>
<reference evidence="2 3" key="1">
    <citation type="submission" date="2019-12" db="EMBL/GenBank/DDBJ databases">
        <title>complete genome sequences of Pseudomonas putida str. WP8-W18-CRE-01 isolated from wastewater treatment plant effluent.</title>
        <authorList>
            <person name="Sekizuka T."/>
            <person name="Itokawa K."/>
            <person name="Yatsu K."/>
            <person name="Inamine Y."/>
            <person name="Kuroda M."/>
        </authorList>
    </citation>
    <scope>NUCLEOTIDE SEQUENCE [LARGE SCALE GENOMIC DNA]</scope>
    <source>
        <strain evidence="2 3">WP8-W18-CRE-01</strain>
    </source>
</reference>
<feature type="transmembrane region" description="Helical" evidence="1">
    <location>
        <begin position="351"/>
        <end position="370"/>
    </location>
</feature>
<evidence type="ECO:0000313" key="3">
    <source>
        <dbReference type="Proteomes" id="UP000515680"/>
    </source>
</evidence>
<accession>A0A6S5TMZ9</accession>
<evidence type="ECO:0008006" key="4">
    <source>
        <dbReference type="Google" id="ProtNLM"/>
    </source>
</evidence>
<feature type="transmembrane region" description="Helical" evidence="1">
    <location>
        <begin position="99"/>
        <end position="116"/>
    </location>
</feature>